<reference evidence="2" key="1">
    <citation type="submission" date="2022-11" db="UniProtKB">
        <authorList>
            <consortium name="WormBaseParasite"/>
        </authorList>
    </citation>
    <scope>IDENTIFICATION</scope>
</reference>
<dbReference type="InterPro" id="IPR001684">
    <property type="entry name" value="Ribosomal_bL27"/>
</dbReference>
<dbReference type="SUPFAM" id="SSF110324">
    <property type="entry name" value="Ribosomal L27 protein-like"/>
    <property type="match status" value="1"/>
</dbReference>
<evidence type="ECO:0000313" key="2">
    <source>
        <dbReference type="WBParaSite" id="jg7578"/>
    </source>
</evidence>
<dbReference type="GO" id="GO:0006412">
    <property type="term" value="P:translation"/>
    <property type="evidence" value="ECO:0007669"/>
    <property type="project" value="InterPro"/>
</dbReference>
<dbReference type="Proteomes" id="UP000887574">
    <property type="component" value="Unplaced"/>
</dbReference>
<accession>A0A915EK30</accession>
<dbReference type="Pfam" id="PF01016">
    <property type="entry name" value="Ribosomal_L27"/>
    <property type="match status" value="1"/>
</dbReference>
<dbReference type="GO" id="GO:0003735">
    <property type="term" value="F:structural constituent of ribosome"/>
    <property type="evidence" value="ECO:0007669"/>
    <property type="project" value="InterPro"/>
</dbReference>
<name>A0A915EK30_9BILA</name>
<dbReference type="WBParaSite" id="jg7578">
    <property type="protein sequence ID" value="jg7578"/>
    <property type="gene ID" value="jg7578"/>
</dbReference>
<dbReference type="GO" id="GO:0005840">
    <property type="term" value="C:ribosome"/>
    <property type="evidence" value="ECO:0007669"/>
    <property type="project" value="InterPro"/>
</dbReference>
<evidence type="ECO:0000313" key="1">
    <source>
        <dbReference type="Proteomes" id="UP000887574"/>
    </source>
</evidence>
<dbReference type="Gene3D" id="2.40.50.100">
    <property type="match status" value="1"/>
</dbReference>
<organism evidence="1 2">
    <name type="scientific">Ditylenchus dipsaci</name>
    <dbReference type="NCBI Taxonomy" id="166011"/>
    <lineage>
        <taxon>Eukaryota</taxon>
        <taxon>Metazoa</taxon>
        <taxon>Ecdysozoa</taxon>
        <taxon>Nematoda</taxon>
        <taxon>Chromadorea</taxon>
        <taxon>Rhabditida</taxon>
        <taxon>Tylenchina</taxon>
        <taxon>Tylenchomorpha</taxon>
        <taxon>Sphaerularioidea</taxon>
        <taxon>Anguinidae</taxon>
        <taxon>Anguininae</taxon>
        <taxon>Ditylenchus</taxon>
    </lineage>
</organism>
<protein>
    <submittedName>
        <fullName evidence="2">39S ribosomal protein L27, mitochondrial</fullName>
    </submittedName>
</protein>
<keyword evidence="1" id="KW-1185">Reference proteome</keyword>
<proteinExistence type="predicted"/>
<sequence>MNSIIARCGCTTRHLIIPVNSANQFLPFVSSKRTKFGPSANTPFIGVYRKDGDIVCKDDLLIVQTKMNYHPGANVRYQAEFGKQHYLMADCDGTVVVTREKAEPDPELDLMQKEYGFRNFENIYKLHYNIVPRKMSQTFKLVDVV</sequence>
<dbReference type="AlphaFoldDB" id="A0A915EK30"/>